<dbReference type="Proteomes" id="UP000789570">
    <property type="component" value="Unassembled WGS sequence"/>
</dbReference>
<evidence type="ECO:0000313" key="1">
    <source>
        <dbReference type="EMBL" id="CAG8573954.1"/>
    </source>
</evidence>
<evidence type="ECO:0000313" key="2">
    <source>
        <dbReference type="Proteomes" id="UP000789570"/>
    </source>
</evidence>
<protein>
    <submittedName>
        <fullName evidence="1">10027_t:CDS:1</fullName>
    </submittedName>
</protein>
<sequence>IRQEMTLEIKEITPHPYCFNKNCSNCKCGEINKELRYEEVFECSHCDNVIDRDVNYLAWKYVP</sequence>
<feature type="non-terminal residue" evidence="1">
    <location>
        <position position="63"/>
    </location>
</feature>
<organism evidence="1 2">
    <name type="scientific">Funneliformis caledonium</name>
    <dbReference type="NCBI Taxonomy" id="1117310"/>
    <lineage>
        <taxon>Eukaryota</taxon>
        <taxon>Fungi</taxon>
        <taxon>Fungi incertae sedis</taxon>
        <taxon>Mucoromycota</taxon>
        <taxon>Glomeromycotina</taxon>
        <taxon>Glomeromycetes</taxon>
        <taxon>Glomerales</taxon>
        <taxon>Glomeraceae</taxon>
        <taxon>Funneliformis</taxon>
    </lineage>
</organism>
<name>A0A9N9BMD0_9GLOM</name>
<gene>
    <name evidence="1" type="ORF">FCALED_LOCUS7236</name>
</gene>
<keyword evidence="2" id="KW-1185">Reference proteome</keyword>
<reference evidence="1" key="1">
    <citation type="submission" date="2021-06" db="EMBL/GenBank/DDBJ databases">
        <authorList>
            <person name="Kallberg Y."/>
            <person name="Tangrot J."/>
            <person name="Rosling A."/>
        </authorList>
    </citation>
    <scope>NUCLEOTIDE SEQUENCE</scope>
    <source>
        <strain evidence="1">UK204</strain>
    </source>
</reference>
<dbReference type="AlphaFoldDB" id="A0A9N9BMD0"/>
<comment type="caution">
    <text evidence="1">The sequence shown here is derived from an EMBL/GenBank/DDBJ whole genome shotgun (WGS) entry which is preliminary data.</text>
</comment>
<proteinExistence type="predicted"/>
<dbReference type="EMBL" id="CAJVPQ010001878">
    <property type="protein sequence ID" value="CAG8573954.1"/>
    <property type="molecule type" value="Genomic_DNA"/>
</dbReference>
<accession>A0A9N9BMD0</accession>